<dbReference type="OrthoDB" id="98874at2"/>
<dbReference type="Gene3D" id="2.60.40.3140">
    <property type="match status" value="1"/>
</dbReference>
<dbReference type="Gene3D" id="3.10.620.30">
    <property type="match status" value="1"/>
</dbReference>
<gene>
    <name evidence="3" type="ORF">ES711_09540</name>
</gene>
<keyword evidence="1" id="KW-0732">Signal</keyword>
<dbReference type="RefSeq" id="WP_146892988.1">
    <property type="nucleotide sequence ID" value="NZ_VORX01000004.1"/>
</dbReference>
<evidence type="ECO:0000259" key="2">
    <source>
        <dbReference type="Pfam" id="PF12969"/>
    </source>
</evidence>
<dbReference type="Proteomes" id="UP000321734">
    <property type="component" value="Unassembled WGS sequence"/>
</dbReference>
<evidence type="ECO:0000256" key="1">
    <source>
        <dbReference type="SAM" id="SignalP"/>
    </source>
</evidence>
<evidence type="ECO:0000313" key="4">
    <source>
        <dbReference type="Proteomes" id="UP000321734"/>
    </source>
</evidence>
<dbReference type="EMBL" id="VORX01000004">
    <property type="protein sequence ID" value="TXE07680.1"/>
    <property type="molecule type" value="Genomic_DNA"/>
</dbReference>
<comment type="caution">
    <text evidence="3">The sequence shown here is derived from an EMBL/GenBank/DDBJ whole genome shotgun (WGS) entry which is preliminary data.</text>
</comment>
<name>A0A5C7AFZ5_9FLAO</name>
<dbReference type="AlphaFoldDB" id="A0A5C7AFZ5"/>
<protein>
    <submittedName>
        <fullName evidence="3">DUF3857 domain-containing protein</fullName>
    </submittedName>
</protein>
<feature type="signal peptide" evidence="1">
    <location>
        <begin position="1"/>
        <end position="23"/>
    </location>
</feature>
<organism evidence="3 4">
    <name type="scientific">Gelidibacter salicanalis</name>
    <dbReference type="NCBI Taxonomy" id="291193"/>
    <lineage>
        <taxon>Bacteria</taxon>
        <taxon>Pseudomonadati</taxon>
        <taxon>Bacteroidota</taxon>
        <taxon>Flavobacteriia</taxon>
        <taxon>Flavobacteriales</taxon>
        <taxon>Flavobacteriaceae</taxon>
        <taxon>Gelidibacter</taxon>
    </lineage>
</organism>
<evidence type="ECO:0000313" key="3">
    <source>
        <dbReference type="EMBL" id="TXE07680.1"/>
    </source>
</evidence>
<proteinExistence type="predicted"/>
<sequence>MNHRYLILLLLLTTLTFGQSSFNAETYAVSRNDITTNSYANDSTAAALVIYEYGNSYIDKDTYTLKTEIKKKIKILNREGFHWATETIYLFNNNKGKEKVSKIFATTYNLENGAITTSELKQNAIFEEPYNDQYTLIKFTLPNIKIGSVITYSYVIETPFIYKYHPWEFQDEIPKLYSEYNTSIPGNYDYHIKLVGTQKLDKTESVIVKNCLNAFNGASADCANTVYVMTTVPAFIAEDYMTAKTNYLSRLEYELKVFRGFDGSIDNITKTWKDADSELRSDANLGRQIGKSTSLKDVVAAIISDKGNAKTVAKEVYSYVQNQYTWNGELKVFTDVSVKNLVKEKSGNASEINILLHNLLEEQGINVKPVLMSTRENGLPTQLFPVISEFNYLIVQAQIDGHTYVLDATDPYLSFGELPFKCLNQYGRLLDFDKGSTWVPIEANVATQIQYQVDLKVDENSVNGTVKATHLGYEALQKKKDYFANPQAYINHSADRQSEITISDHEVLVSDKNSEAFKETYQIELTNSNTNSTMVYLNPFIYSFFKKNPFQLQQRTYPIDFGYKKSYLYSVQIDFGDAYELIEAPKAFVAKLPNNGGELILNAAVNEQKLMLFFKFNLKESLYDPEYYDIFKVYIDKVLEVQQNSLVVLKKK</sequence>
<dbReference type="Gene3D" id="2.60.120.1130">
    <property type="match status" value="1"/>
</dbReference>
<dbReference type="InterPro" id="IPR024618">
    <property type="entry name" value="DUF3857"/>
</dbReference>
<feature type="chain" id="PRO_5023136117" evidence="1">
    <location>
        <begin position="24"/>
        <end position="652"/>
    </location>
</feature>
<dbReference type="Pfam" id="PF12969">
    <property type="entry name" value="DUF3857"/>
    <property type="match status" value="1"/>
</dbReference>
<feature type="domain" description="DUF3857" evidence="2">
    <location>
        <begin position="65"/>
        <end position="203"/>
    </location>
</feature>
<accession>A0A5C7AFZ5</accession>
<keyword evidence="4" id="KW-1185">Reference proteome</keyword>
<reference evidence="3 4" key="1">
    <citation type="submission" date="2019-08" db="EMBL/GenBank/DDBJ databases">
        <title>Genome sequence of Gelidibacter salicanalis IC162T.</title>
        <authorList>
            <person name="Bowman J.P."/>
        </authorList>
    </citation>
    <scope>NUCLEOTIDE SEQUENCE [LARGE SCALE GENOMIC DNA]</scope>
    <source>
        <strain evidence="3 4">IC162</strain>
    </source>
</reference>